<evidence type="ECO:0008006" key="3">
    <source>
        <dbReference type="Google" id="ProtNLM"/>
    </source>
</evidence>
<gene>
    <name evidence="1" type="ORF">GCM10011312_13900</name>
</gene>
<reference evidence="1" key="1">
    <citation type="journal article" date="2014" name="Int. J. Syst. Evol. Microbiol.">
        <title>Complete genome sequence of Corynebacterium casei LMG S-19264T (=DSM 44701T), isolated from a smear-ripened cheese.</title>
        <authorList>
            <consortium name="US DOE Joint Genome Institute (JGI-PGF)"/>
            <person name="Walter F."/>
            <person name="Albersmeier A."/>
            <person name="Kalinowski J."/>
            <person name="Ruckert C."/>
        </authorList>
    </citation>
    <scope>NUCLEOTIDE SEQUENCE</scope>
    <source>
        <strain evidence="1">CGMCC 1.12924</strain>
    </source>
</reference>
<proteinExistence type="predicted"/>
<dbReference type="SUPFAM" id="SSF56112">
    <property type="entry name" value="Protein kinase-like (PK-like)"/>
    <property type="match status" value="1"/>
</dbReference>
<dbReference type="RefSeq" id="WP_229741390.1">
    <property type="nucleotide sequence ID" value="NZ_BMGK01000005.1"/>
</dbReference>
<comment type="caution">
    <text evidence="1">The sequence shown here is derived from an EMBL/GenBank/DDBJ whole genome shotgun (WGS) entry which is preliminary data.</text>
</comment>
<dbReference type="EMBL" id="BMGK01000005">
    <property type="protein sequence ID" value="GGD91338.1"/>
    <property type="molecule type" value="Genomic_DNA"/>
</dbReference>
<reference evidence="1" key="2">
    <citation type="submission" date="2020-09" db="EMBL/GenBank/DDBJ databases">
        <authorList>
            <person name="Sun Q."/>
            <person name="Zhou Y."/>
        </authorList>
    </citation>
    <scope>NUCLEOTIDE SEQUENCE</scope>
    <source>
        <strain evidence="1">CGMCC 1.12924</strain>
    </source>
</reference>
<accession>A0A8J2V9T3</accession>
<evidence type="ECO:0000313" key="1">
    <source>
        <dbReference type="EMBL" id="GGD91338.1"/>
    </source>
</evidence>
<dbReference type="Pfam" id="PF06293">
    <property type="entry name" value="Kdo"/>
    <property type="match status" value="1"/>
</dbReference>
<protein>
    <recommendedName>
        <fullName evidence="3">Kdo domain containing protein</fullName>
    </recommendedName>
</protein>
<dbReference type="Proteomes" id="UP000652231">
    <property type="component" value="Unassembled WGS sequence"/>
</dbReference>
<name>A0A8J2V9T3_9FLAO</name>
<organism evidence="1 2">
    <name type="scientific">Planktosalinus lacus</name>
    <dbReference type="NCBI Taxonomy" id="1526573"/>
    <lineage>
        <taxon>Bacteria</taxon>
        <taxon>Pseudomonadati</taxon>
        <taxon>Bacteroidota</taxon>
        <taxon>Flavobacteriia</taxon>
        <taxon>Flavobacteriales</taxon>
        <taxon>Flavobacteriaceae</taxon>
        <taxon>Planktosalinus</taxon>
    </lineage>
</organism>
<keyword evidence="2" id="KW-1185">Reference proteome</keyword>
<dbReference type="AlphaFoldDB" id="A0A8J2V9T3"/>
<sequence>MAKFIPVKEHKEFQELPQSFQNQIIQFVRHFDKEGTLFGKVARNAIKIKDIEGVTVNVKAFKIPHLVNQFVYKYLRKSKARRSFENAKYLLEKGIGTPKPMAYFEYFNTIGLKKSYYISIHQECDLTFRELITNPDYPNRKFILRSMAEFTFKLHENNILFKDHSPGNTLIKKSENNYDFFLVDLNRMEFKLLSFEERIKNFSRLTPKKEMIKVMSERYAELIDKNPDDVFNLMWQYTQAFQKKFHTKKRIKKKFGLKK</sequence>
<dbReference type="Gene3D" id="1.10.510.10">
    <property type="entry name" value="Transferase(Phosphotransferase) domain 1"/>
    <property type="match status" value="1"/>
</dbReference>
<evidence type="ECO:0000313" key="2">
    <source>
        <dbReference type="Proteomes" id="UP000652231"/>
    </source>
</evidence>
<dbReference type="InterPro" id="IPR011009">
    <property type="entry name" value="Kinase-like_dom_sf"/>
</dbReference>